<comment type="caution">
    <text evidence="3">The sequence shown here is derived from an EMBL/GenBank/DDBJ whole genome shotgun (WGS) entry which is preliminary data.</text>
</comment>
<sequence>MSVTPHGGMAKSNSGIASRPLYMLILTDVTVVVARLLIPQPKEAEEKGEEGDDGWRGAFVVLEIGLVVYQAFRALFIDCSFYLVLVLCLLSFL</sequence>
<keyword evidence="1" id="KW-0472">Membrane</keyword>
<evidence type="ECO:0000313" key="2">
    <source>
        <dbReference type="EMBL" id="CAH9066225.1"/>
    </source>
</evidence>
<keyword evidence="1" id="KW-0812">Transmembrane</keyword>
<dbReference type="EMBL" id="CAMAPF010000012">
    <property type="protein sequence ID" value="CAH9066225.1"/>
    <property type="molecule type" value="Genomic_DNA"/>
</dbReference>
<evidence type="ECO:0000256" key="1">
    <source>
        <dbReference type="SAM" id="Phobius"/>
    </source>
</evidence>
<organism evidence="3 4">
    <name type="scientific">Cuscuta epithymum</name>
    <dbReference type="NCBI Taxonomy" id="186058"/>
    <lineage>
        <taxon>Eukaryota</taxon>
        <taxon>Viridiplantae</taxon>
        <taxon>Streptophyta</taxon>
        <taxon>Embryophyta</taxon>
        <taxon>Tracheophyta</taxon>
        <taxon>Spermatophyta</taxon>
        <taxon>Magnoliopsida</taxon>
        <taxon>eudicotyledons</taxon>
        <taxon>Gunneridae</taxon>
        <taxon>Pentapetalae</taxon>
        <taxon>asterids</taxon>
        <taxon>lamiids</taxon>
        <taxon>Solanales</taxon>
        <taxon>Convolvulaceae</taxon>
        <taxon>Cuscuteae</taxon>
        <taxon>Cuscuta</taxon>
        <taxon>Cuscuta subgen. Cuscuta</taxon>
    </lineage>
</organism>
<reference evidence="3" key="1">
    <citation type="submission" date="2022-07" db="EMBL/GenBank/DDBJ databases">
        <authorList>
            <person name="Macas J."/>
            <person name="Novak P."/>
            <person name="Neumann P."/>
        </authorList>
    </citation>
    <scope>NUCLEOTIDE SEQUENCE</scope>
</reference>
<dbReference type="PANTHER" id="PTHR35469:SF5">
    <property type="entry name" value="TRANSMEMBRANE PROTEIN"/>
    <property type="match status" value="1"/>
</dbReference>
<dbReference type="AlphaFoldDB" id="A0AAV0FA04"/>
<proteinExistence type="predicted"/>
<accession>A0AAV0FA04</accession>
<keyword evidence="4" id="KW-1185">Reference proteome</keyword>
<keyword evidence="1" id="KW-1133">Transmembrane helix</keyword>
<evidence type="ECO:0000313" key="3">
    <source>
        <dbReference type="EMBL" id="CAH9132318.1"/>
    </source>
</evidence>
<evidence type="ECO:0000313" key="4">
    <source>
        <dbReference type="Proteomes" id="UP001152523"/>
    </source>
</evidence>
<name>A0AAV0FA04_9ASTE</name>
<gene>
    <name evidence="2" type="ORF">CEPIT_LOCUS2392</name>
    <name evidence="3" type="ORF">CEPIT_LOCUS32082</name>
</gene>
<dbReference type="PANTHER" id="PTHR35469">
    <property type="entry name" value="TRANSMEMBRANE PROTEIN"/>
    <property type="match status" value="1"/>
</dbReference>
<dbReference type="Proteomes" id="UP001152523">
    <property type="component" value="Unassembled WGS sequence"/>
</dbReference>
<feature type="transmembrane region" description="Helical" evidence="1">
    <location>
        <begin position="71"/>
        <end position="92"/>
    </location>
</feature>
<feature type="transmembrane region" description="Helical" evidence="1">
    <location>
        <begin position="21"/>
        <end position="38"/>
    </location>
</feature>
<dbReference type="EMBL" id="CAMAPF010000968">
    <property type="protein sequence ID" value="CAH9132318.1"/>
    <property type="molecule type" value="Genomic_DNA"/>
</dbReference>
<protein>
    <submittedName>
        <fullName evidence="3">Uncharacterized protein</fullName>
    </submittedName>
</protein>